<keyword evidence="1" id="KW-0540">Nuclease</keyword>
<dbReference type="EMBL" id="AAJCUB010000012">
    <property type="protein sequence ID" value="ECK6930034.1"/>
    <property type="molecule type" value="Genomic_DNA"/>
</dbReference>
<name>A0A5M1DTE4_CAMUP</name>
<organism evidence="1">
    <name type="scientific">Campylobacter upsaliensis</name>
    <dbReference type="NCBI Taxonomy" id="28080"/>
    <lineage>
        <taxon>Bacteria</taxon>
        <taxon>Pseudomonadati</taxon>
        <taxon>Campylobacterota</taxon>
        <taxon>Epsilonproteobacteria</taxon>
        <taxon>Campylobacterales</taxon>
        <taxon>Campylobacteraceae</taxon>
        <taxon>Campylobacter</taxon>
    </lineage>
</organism>
<proteinExistence type="predicted"/>
<dbReference type="RefSeq" id="WP_214146190.1">
    <property type="nucleotide sequence ID" value="NZ_JAHCYT010000003.1"/>
</dbReference>
<dbReference type="InterPro" id="IPR018573">
    <property type="entry name" value="Restrct_endonuc_II_AlwI"/>
</dbReference>
<sequence length="530" mass="62433">MYKNEKYKILSFSTTMRNPQRIANFLKALLPFENHLLTHKIIMQVISSLIKHKIYTPIYANKHFKELLESDKMFDEVQIQEIIENSPQEHKEAGFDKGWDSRFDTFYKLSMEFGFCFYAMGEPLIISHTGHLLIDATNEIPSNEAKISNIFLNCLMKYQRNNPFRRIINDNAPLILLLKVLDHLQKLNGDSKLSILEIPFLLCWRDDDYKALTHYILEFRKAYPSFAYSKELIYEKCLKLLKTTNTKRFKLSQVCEEAVDEYIRKMRITGIISLRGNGRFIDFNTFEKSKIDYVLEHYSLYEKFDDKRAYFEYMGEIDSHILELKEQNYTNKDDLKQKTLQSFATQYSKEQIYQELSILSHKNKTSKDEILRFIPEPVRFEFLTAIALKQHFRDLDIMPNYSIDDEGLPKCFAGGNKPDIICKDKESESIVEVSLICGRGQVNNELLPITRHLKELINSSQNSHLKHSFFAIFIAPKIYEDSKIYVEFIKYKENLDIKNLEILEFIQNIKIAYTQNQAIKNLCIQMNLGQ</sequence>
<accession>A0A5M1DTE4</accession>
<evidence type="ECO:0000313" key="1">
    <source>
        <dbReference type="EMBL" id="ECK6930034.1"/>
    </source>
</evidence>
<dbReference type="Gene3D" id="3.40.91.50">
    <property type="match status" value="1"/>
</dbReference>
<dbReference type="Pfam" id="PF09491">
    <property type="entry name" value="RE_AlwI"/>
    <property type="match status" value="1"/>
</dbReference>
<reference evidence="1" key="1">
    <citation type="submission" date="2019-08" db="EMBL/GenBank/DDBJ databases">
        <authorList>
            <consortium name="GenomeTrakr network: Whole genome sequencing for foodborne pathogen traceback"/>
        </authorList>
    </citation>
    <scope>NUCLEOTIDE SEQUENCE</scope>
    <source>
        <strain evidence="1">TTU_623</strain>
    </source>
</reference>
<protein>
    <submittedName>
        <fullName evidence="1">AlwI family type II restriction endonuclease</fullName>
    </submittedName>
</protein>
<dbReference type="AlphaFoldDB" id="A0A5M1DTE4"/>
<gene>
    <name evidence="1" type="ORF">FSE91_04300</name>
</gene>
<dbReference type="GO" id="GO:0004519">
    <property type="term" value="F:endonuclease activity"/>
    <property type="evidence" value="ECO:0007669"/>
    <property type="project" value="UniProtKB-KW"/>
</dbReference>
<comment type="caution">
    <text evidence="1">The sequence shown here is derived from an EMBL/GenBank/DDBJ whole genome shotgun (WGS) entry which is preliminary data.</text>
</comment>
<keyword evidence="1" id="KW-0255">Endonuclease</keyword>
<keyword evidence="1" id="KW-0378">Hydrolase</keyword>